<dbReference type="Pfam" id="PF16457">
    <property type="entry name" value="PH_12"/>
    <property type="match status" value="1"/>
</dbReference>
<dbReference type="SUPFAM" id="SSF47473">
    <property type="entry name" value="EF-hand"/>
    <property type="match status" value="1"/>
</dbReference>
<feature type="compositionally biased region" description="Polar residues" evidence="3">
    <location>
        <begin position="1140"/>
        <end position="1159"/>
    </location>
</feature>
<dbReference type="InterPro" id="IPR035892">
    <property type="entry name" value="C2_domain_sf"/>
</dbReference>
<feature type="compositionally biased region" description="Low complexity" evidence="3">
    <location>
        <begin position="15"/>
        <end position="24"/>
    </location>
</feature>
<evidence type="ECO:0000259" key="4">
    <source>
        <dbReference type="PROSITE" id="PS50003"/>
    </source>
</evidence>
<dbReference type="PANTHER" id="PTHR10336:SF196">
    <property type="entry name" value="PHOSPHOINOSITIDE PHOSPHOLIPASE C"/>
    <property type="match status" value="1"/>
</dbReference>
<feature type="domain" description="PI-PLC Y-box" evidence="6">
    <location>
        <begin position="639"/>
        <end position="726"/>
    </location>
</feature>
<keyword evidence="2" id="KW-0378">Hydrolase</keyword>
<keyword evidence="1" id="KW-0807">Transducer</keyword>
<dbReference type="CDD" id="cd08558">
    <property type="entry name" value="PI-PLCc_eukaryota"/>
    <property type="match status" value="1"/>
</dbReference>
<dbReference type="SMART" id="SM00148">
    <property type="entry name" value="PLCXc"/>
    <property type="match status" value="1"/>
</dbReference>
<dbReference type="Pfam" id="PF09279">
    <property type="entry name" value="EF-hand_like"/>
    <property type="match status" value="1"/>
</dbReference>
<evidence type="ECO:0000256" key="2">
    <source>
        <dbReference type="RuleBase" id="RU361133"/>
    </source>
</evidence>
<dbReference type="Gene3D" id="1.10.238.10">
    <property type="entry name" value="EF-hand"/>
    <property type="match status" value="1"/>
</dbReference>
<dbReference type="CDD" id="cd16206">
    <property type="entry name" value="EFh_PRIP"/>
    <property type="match status" value="1"/>
</dbReference>
<dbReference type="InterPro" id="IPR011993">
    <property type="entry name" value="PH-like_dom_sf"/>
</dbReference>
<comment type="caution">
    <text evidence="7">The sequence shown here is derived from an EMBL/GenBank/DDBJ whole genome shotgun (WGS) entry which is preliminary data.</text>
</comment>
<dbReference type="InterPro" id="IPR011992">
    <property type="entry name" value="EF-hand-dom_pair"/>
</dbReference>
<dbReference type="EC" id="3.1.4.11" evidence="2"/>
<dbReference type="InterPro" id="IPR001711">
    <property type="entry name" value="PLipase_C_Pinositol-sp_Y"/>
</dbReference>
<keyword evidence="8" id="KW-1185">Reference proteome</keyword>
<accession>A0ABQ9ZGJ5</accession>
<evidence type="ECO:0000313" key="7">
    <source>
        <dbReference type="EMBL" id="KAK4012019.1"/>
    </source>
</evidence>
<keyword evidence="2" id="KW-0443">Lipid metabolism</keyword>
<dbReference type="InterPro" id="IPR015359">
    <property type="entry name" value="PLC_EF-hand-like"/>
</dbReference>
<proteinExistence type="predicted"/>
<dbReference type="InterPro" id="IPR001192">
    <property type="entry name" value="PI-PLC_fam"/>
</dbReference>
<evidence type="ECO:0000259" key="5">
    <source>
        <dbReference type="PROSITE" id="PS50004"/>
    </source>
</evidence>
<dbReference type="InterPro" id="IPR001849">
    <property type="entry name" value="PH_domain"/>
</dbReference>
<dbReference type="SUPFAM" id="SSF50729">
    <property type="entry name" value="PH domain-like"/>
    <property type="match status" value="1"/>
</dbReference>
<dbReference type="Gene3D" id="2.30.29.30">
    <property type="entry name" value="Pleckstrin-homology domain (PH domain)/Phosphotyrosine-binding domain (PTB)"/>
    <property type="match status" value="1"/>
</dbReference>
<name>A0ABQ9ZGJ5_9CRUS</name>
<dbReference type="PROSITE" id="PS50004">
    <property type="entry name" value="C2"/>
    <property type="match status" value="1"/>
</dbReference>
<feature type="region of interest" description="Disordered" evidence="3">
    <location>
        <begin position="1"/>
        <end position="31"/>
    </location>
</feature>
<dbReference type="SUPFAM" id="SSF51695">
    <property type="entry name" value="PLC-like phosphodiesterases"/>
    <property type="match status" value="1"/>
</dbReference>
<feature type="compositionally biased region" description="Polar residues" evidence="3">
    <location>
        <begin position="1"/>
        <end position="14"/>
    </location>
</feature>
<dbReference type="PANTHER" id="PTHR10336">
    <property type="entry name" value="PHOSPHOINOSITIDE-SPECIFIC PHOSPHOLIPASE C FAMILY PROTEIN"/>
    <property type="match status" value="1"/>
</dbReference>
<evidence type="ECO:0000313" key="8">
    <source>
        <dbReference type="Proteomes" id="UP001234178"/>
    </source>
</evidence>
<dbReference type="SMART" id="SM00149">
    <property type="entry name" value="PLCYc"/>
    <property type="match status" value="1"/>
</dbReference>
<feature type="domain" description="PH" evidence="4">
    <location>
        <begin position="96"/>
        <end position="236"/>
    </location>
</feature>
<feature type="region of interest" description="Disordered" evidence="3">
    <location>
        <begin position="1125"/>
        <end position="1165"/>
    </location>
</feature>
<feature type="region of interest" description="Disordered" evidence="3">
    <location>
        <begin position="575"/>
        <end position="595"/>
    </location>
</feature>
<dbReference type="InterPro" id="IPR000008">
    <property type="entry name" value="C2_dom"/>
</dbReference>
<keyword evidence="2" id="KW-0442">Lipid degradation</keyword>
<dbReference type="InterPro" id="IPR000909">
    <property type="entry name" value="PLipase_C_PInositol-sp_X_dom"/>
</dbReference>
<feature type="domain" description="C2" evidence="5">
    <location>
        <begin position="728"/>
        <end position="855"/>
    </location>
</feature>
<dbReference type="Pfam" id="PF00388">
    <property type="entry name" value="PI-PLC-X"/>
    <property type="match status" value="1"/>
</dbReference>
<protein>
    <recommendedName>
        <fullName evidence="2">Phosphoinositide phospholipase C</fullName>
        <ecNumber evidence="2">3.1.4.11</ecNumber>
    </recommendedName>
</protein>
<dbReference type="Gene3D" id="3.20.20.190">
    <property type="entry name" value="Phosphatidylinositol (PI) phosphodiesterase"/>
    <property type="match status" value="1"/>
</dbReference>
<evidence type="ECO:0000256" key="1">
    <source>
        <dbReference type="ARBA" id="ARBA00023224"/>
    </source>
</evidence>
<dbReference type="SMART" id="SM00233">
    <property type="entry name" value="PH"/>
    <property type="match status" value="1"/>
</dbReference>
<dbReference type="PROSITE" id="PS50008">
    <property type="entry name" value="PIPLC_Y_DOMAIN"/>
    <property type="match status" value="1"/>
</dbReference>
<dbReference type="Gene3D" id="2.60.40.150">
    <property type="entry name" value="C2 domain"/>
    <property type="match status" value="1"/>
</dbReference>
<dbReference type="PROSITE" id="PS50003">
    <property type="entry name" value="PH_DOMAIN"/>
    <property type="match status" value="1"/>
</dbReference>
<sequence length="1245" mass="136276">MESTTSVDQNRLAGQQQPVPQSQPKVELAEEEVGNSVIEGGSYERHFSPSGQQLATQTNLEPGYQVKATKSVLFDTRSTTHAHNKKVQSVADCWRWMVRGSNLVKVRPNGRTYNRFFSLDEDLSCIRWVPTSKKASKATVPISSIREVRSVHTSEVLGQGASSVPTSGAGVAAAVAVAASTTSSTSSTSVGVGSSTSSLDWTFSIIHGDDFSSLDLIASSAEEATIWVTGLNALLGTHLSPNALGETDVLRVRWLREAFERAVSDTTASINEIDNADETSSNALLNLDQDAAMALLKEINADLAASRIRQKMAEFDSMKSPADRGRINSDEFVTMFQEMATRPEIYFLLIRFANRDYFTADDFLHFLECEQAMTDVTLEKCCQLIQLYEPSSEARADNQLLLDGMTRFLLSEEGDIFHPLQLHVHQDMTAPMCHYFISSSHNTYLLEDQLRGPSSVEGYARALQSGCRCIKIDVWDGPEMPIVYHGNTLTSKIAFSDVISVIAQFAFEASKYPLFIHLENHCSISQQKIAARLITELFGQALLKAADKPLTLTSPEELIGKIIIFGKKFGSDQLEDGGEVTDEDEGAETNRTRAGRVGQASRRLRICRELSDLIALNRGSSIKLPSSRDKKVLQQCGYSLSESAASRLHASSPGMWTEMVQRSLLRVFPNGSRVDSSNFSPLEFWNAGVPMVALNFQTPGLMMDLYDGKFRQNGGCGYVLKPAMMRQPGFSIPSSLRESAPISPPQLLRIRIISGQQLPRPRGSAAKATIVDPYVLIQIYGIAIDCAERKTRTIPDEGDCPIFEESLEFYVHHPEMALIRFIVLDDEFIGDDFIGQYTIPFPCIRPGYRHVRLLSNLGEALENTTLFVHVAISEKWAGELLPKSRNKHGKKQAVIRMTGLRQLDEHFKSSIGAMVEASRARNNVAQALFELRSECGLPITANVKQCLRVLLQRLANCPEVVSCQLSSDNVFPVLKVETNSGGGVSSGNGLGNLPTPLYRTLVAFEKSILECHFLRDKSPAILRELEQVLKALAQFPDHLDLMIEQAGLKGKQSARVYDVHGWNLSLITSHVELLRQCQRDCGFILDQIRNANISLDGLSRHNSERCSQHLQVVLSSSSGFGNADESLGGGGPLSSSSSPARSNGTSAHLQLSRCTTSPMPMQPEDVQKLSEPKLKSILKKCSSAQDICATVDGYVCMSATAAAHSPYNLYGSSPSGSSCIVAPLASMASSISSNSSDDGPVTSNS</sequence>
<dbReference type="Pfam" id="PF00387">
    <property type="entry name" value="PI-PLC-Y"/>
    <property type="match status" value="1"/>
</dbReference>
<dbReference type="Pfam" id="PF00168">
    <property type="entry name" value="C2"/>
    <property type="match status" value="1"/>
</dbReference>
<dbReference type="PRINTS" id="PR00390">
    <property type="entry name" value="PHPHLIPASEC"/>
</dbReference>
<dbReference type="InterPro" id="IPR017946">
    <property type="entry name" value="PLC-like_Pdiesterase_TIM-brl"/>
</dbReference>
<evidence type="ECO:0000259" key="6">
    <source>
        <dbReference type="PROSITE" id="PS50008"/>
    </source>
</evidence>
<evidence type="ECO:0000256" key="3">
    <source>
        <dbReference type="SAM" id="MobiDB-lite"/>
    </source>
</evidence>
<feature type="compositionally biased region" description="Acidic residues" evidence="3">
    <location>
        <begin position="575"/>
        <end position="587"/>
    </location>
</feature>
<gene>
    <name evidence="7" type="ORF">OUZ56_021121</name>
</gene>
<dbReference type="EMBL" id="JAOYFB010000003">
    <property type="protein sequence ID" value="KAK4012019.1"/>
    <property type="molecule type" value="Genomic_DNA"/>
</dbReference>
<organism evidence="7 8">
    <name type="scientific">Daphnia magna</name>
    <dbReference type="NCBI Taxonomy" id="35525"/>
    <lineage>
        <taxon>Eukaryota</taxon>
        <taxon>Metazoa</taxon>
        <taxon>Ecdysozoa</taxon>
        <taxon>Arthropoda</taxon>
        <taxon>Crustacea</taxon>
        <taxon>Branchiopoda</taxon>
        <taxon>Diplostraca</taxon>
        <taxon>Cladocera</taxon>
        <taxon>Anomopoda</taxon>
        <taxon>Daphniidae</taxon>
        <taxon>Daphnia</taxon>
    </lineage>
</organism>
<comment type="catalytic activity">
    <reaction evidence="2">
        <text>a 1,2-diacyl-sn-glycero-3-phospho-(1D-myo-inositol-4,5-bisphosphate) + H2O = 1D-myo-inositol 1,4,5-trisphosphate + a 1,2-diacyl-sn-glycerol + H(+)</text>
        <dbReference type="Rhea" id="RHEA:33179"/>
        <dbReference type="ChEBI" id="CHEBI:15377"/>
        <dbReference type="ChEBI" id="CHEBI:15378"/>
        <dbReference type="ChEBI" id="CHEBI:17815"/>
        <dbReference type="ChEBI" id="CHEBI:58456"/>
        <dbReference type="ChEBI" id="CHEBI:203600"/>
        <dbReference type="EC" id="3.1.4.11"/>
    </reaction>
</comment>
<dbReference type="SMART" id="SM00239">
    <property type="entry name" value="C2"/>
    <property type="match status" value="1"/>
</dbReference>
<reference evidence="7 8" key="1">
    <citation type="journal article" date="2023" name="Nucleic Acids Res.">
        <title>The hologenome of Daphnia magna reveals possible DNA methylation and microbiome-mediated evolution of the host genome.</title>
        <authorList>
            <person name="Chaturvedi A."/>
            <person name="Li X."/>
            <person name="Dhandapani V."/>
            <person name="Marshall H."/>
            <person name="Kissane S."/>
            <person name="Cuenca-Cambronero M."/>
            <person name="Asole G."/>
            <person name="Calvet F."/>
            <person name="Ruiz-Romero M."/>
            <person name="Marangio P."/>
            <person name="Guigo R."/>
            <person name="Rago D."/>
            <person name="Mirbahai L."/>
            <person name="Eastwood N."/>
            <person name="Colbourne J.K."/>
            <person name="Zhou J."/>
            <person name="Mallon E."/>
            <person name="Orsini L."/>
        </authorList>
    </citation>
    <scope>NUCLEOTIDE SEQUENCE [LARGE SCALE GENOMIC DNA]</scope>
    <source>
        <strain evidence="7">LRV0_1</strain>
    </source>
</reference>
<dbReference type="SUPFAM" id="SSF49562">
    <property type="entry name" value="C2 domain (Calcium/lipid-binding domain, CaLB)"/>
    <property type="match status" value="1"/>
</dbReference>
<dbReference type="Proteomes" id="UP001234178">
    <property type="component" value="Unassembled WGS sequence"/>
</dbReference>
<dbReference type="PROSITE" id="PS50007">
    <property type="entry name" value="PIPLC_X_DOMAIN"/>
    <property type="match status" value="1"/>
</dbReference>
<dbReference type="CDD" id="cd00275">
    <property type="entry name" value="C2_PLC_like"/>
    <property type="match status" value="1"/>
</dbReference>